<dbReference type="RefSeq" id="WP_160602206.1">
    <property type="nucleotide sequence ID" value="NZ_WTYU01000002.1"/>
</dbReference>
<keyword evidence="1" id="KW-1133">Transmembrane helix</keyword>
<feature type="transmembrane region" description="Helical" evidence="1">
    <location>
        <begin position="112"/>
        <end position="133"/>
    </location>
</feature>
<evidence type="ECO:0000313" key="3">
    <source>
        <dbReference type="Proteomes" id="UP000473531"/>
    </source>
</evidence>
<dbReference type="Proteomes" id="UP000473531">
    <property type="component" value="Unassembled WGS sequence"/>
</dbReference>
<accession>A0A6L7GIG5</accession>
<evidence type="ECO:0000256" key="1">
    <source>
        <dbReference type="SAM" id="Phobius"/>
    </source>
</evidence>
<proteinExistence type="predicted"/>
<evidence type="ECO:0000313" key="2">
    <source>
        <dbReference type="EMBL" id="MXP15717.1"/>
    </source>
</evidence>
<sequence>MSTYLSIDGLRALIVIVLAIGQAAMAYWPDLRNWPETISSRSARYSTPVVPIGWVFAIWGLIFLTCFGFAIWHALPMNLDDPFLKTLGWIAATIFAINIAWESYVPKRDIDWGSVALIVFSLVLLLIVVFRIHNDQPNGVLGFLAVSLPFQLFAGWITAATFVNLSSTLRMSGIHIGTRSSLSLLALAVLLGGIVGFITGMIAYSLVIAWALFGIVMANREHDGNLAVARAALIALPIAPLLAIVGALR</sequence>
<keyword evidence="3" id="KW-1185">Reference proteome</keyword>
<dbReference type="OrthoDB" id="5189031at2"/>
<dbReference type="AlphaFoldDB" id="A0A6L7GIG5"/>
<name>A0A6L7GIG5_9SPHN</name>
<evidence type="ECO:0008006" key="4">
    <source>
        <dbReference type="Google" id="ProtNLM"/>
    </source>
</evidence>
<organism evidence="2 3">
    <name type="scientific">Allopontixanthobacter confluentis</name>
    <dbReference type="NCBI Taxonomy" id="1849021"/>
    <lineage>
        <taxon>Bacteria</taxon>
        <taxon>Pseudomonadati</taxon>
        <taxon>Pseudomonadota</taxon>
        <taxon>Alphaproteobacteria</taxon>
        <taxon>Sphingomonadales</taxon>
        <taxon>Erythrobacteraceae</taxon>
        <taxon>Allopontixanthobacter</taxon>
    </lineage>
</organism>
<feature type="transmembrane region" description="Helical" evidence="1">
    <location>
        <begin position="49"/>
        <end position="75"/>
    </location>
</feature>
<gene>
    <name evidence="2" type="ORF">GRI44_13255</name>
</gene>
<feature type="transmembrane region" description="Helical" evidence="1">
    <location>
        <begin position="87"/>
        <end position="105"/>
    </location>
</feature>
<dbReference type="PANTHER" id="PTHR33802">
    <property type="entry name" value="SI:CH211-161H7.5-RELATED"/>
    <property type="match status" value="1"/>
</dbReference>
<dbReference type="EMBL" id="WTYU01000002">
    <property type="protein sequence ID" value="MXP15717.1"/>
    <property type="molecule type" value="Genomic_DNA"/>
</dbReference>
<keyword evidence="1" id="KW-0472">Membrane</keyword>
<feature type="transmembrane region" description="Helical" evidence="1">
    <location>
        <begin position="12"/>
        <end position="28"/>
    </location>
</feature>
<feature type="transmembrane region" description="Helical" evidence="1">
    <location>
        <begin position="139"/>
        <end position="163"/>
    </location>
</feature>
<reference evidence="2 3" key="1">
    <citation type="submission" date="2019-12" db="EMBL/GenBank/DDBJ databases">
        <title>Genomic-based taxomic classification of the family Erythrobacteraceae.</title>
        <authorList>
            <person name="Xu L."/>
        </authorList>
    </citation>
    <scope>NUCLEOTIDE SEQUENCE [LARGE SCALE GENOMIC DNA]</scope>
    <source>
        <strain evidence="2 3">KCTC 52259</strain>
    </source>
</reference>
<feature type="transmembrane region" description="Helical" evidence="1">
    <location>
        <begin position="184"/>
        <end position="215"/>
    </location>
</feature>
<keyword evidence="1" id="KW-0812">Transmembrane</keyword>
<dbReference type="PANTHER" id="PTHR33802:SF1">
    <property type="entry name" value="XK-RELATED PROTEIN"/>
    <property type="match status" value="1"/>
</dbReference>
<feature type="transmembrane region" description="Helical" evidence="1">
    <location>
        <begin position="227"/>
        <end position="248"/>
    </location>
</feature>
<protein>
    <recommendedName>
        <fullName evidence="4">Tryptophan-rich sensory protein</fullName>
    </recommendedName>
</protein>
<comment type="caution">
    <text evidence="2">The sequence shown here is derived from an EMBL/GenBank/DDBJ whole genome shotgun (WGS) entry which is preliminary data.</text>
</comment>